<evidence type="ECO:0000313" key="4">
    <source>
        <dbReference type="Proteomes" id="UP000557509"/>
    </source>
</evidence>
<name>A0A7J6K860_TOXGO</name>
<comment type="caution">
    <text evidence="3">The sequence shown here is derived from an EMBL/GenBank/DDBJ whole genome shotgun (WGS) entry which is preliminary data.</text>
</comment>
<evidence type="ECO:0000313" key="3">
    <source>
        <dbReference type="EMBL" id="KAF4643665.1"/>
    </source>
</evidence>
<dbReference type="EMBL" id="JAAUHK010000191">
    <property type="protein sequence ID" value="KAF4643665.1"/>
    <property type="molecule type" value="Genomic_DNA"/>
</dbReference>
<dbReference type="Proteomes" id="UP000557509">
    <property type="component" value="Unassembled WGS sequence"/>
</dbReference>
<keyword evidence="4" id="KW-1185">Reference proteome</keyword>
<organism evidence="3 4">
    <name type="scientific">Toxoplasma gondii</name>
    <dbReference type="NCBI Taxonomy" id="5811"/>
    <lineage>
        <taxon>Eukaryota</taxon>
        <taxon>Sar</taxon>
        <taxon>Alveolata</taxon>
        <taxon>Apicomplexa</taxon>
        <taxon>Conoidasida</taxon>
        <taxon>Coccidia</taxon>
        <taxon>Eucoccidiorida</taxon>
        <taxon>Eimeriorina</taxon>
        <taxon>Sarcocystidae</taxon>
        <taxon>Toxoplasma</taxon>
    </lineage>
</organism>
<feature type="compositionally biased region" description="Basic and acidic residues" evidence="1">
    <location>
        <begin position="18"/>
        <end position="28"/>
    </location>
</feature>
<accession>A0A7J6K860</accession>
<evidence type="ECO:0008006" key="5">
    <source>
        <dbReference type="Google" id="ProtNLM"/>
    </source>
</evidence>
<proteinExistence type="predicted"/>
<keyword evidence="2" id="KW-0472">Membrane</keyword>
<gene>
    <name evidence="3" type="ORF">TGRH88_024190</name>
</gene>
<sequence length="252" mass="28406">MAGDFGSTWKQKTTHSSQQRDTKRETREGLLQQTGVSKGRTNLRFLRQLGPADTGRSNTERNSCRGVPLTHSNCKKLDLFPFKPQVFKPRRSSEPSASVLSLLRNPVTARLYCAQLARMERCAEEKRRLIKELRQLEELKECTFKPKLISTPLRFIARKALRRSAYPTDASSSYGSDKLPSVALQAPDALAGMLRHFPLISPFVLFTVCFCSVFFVAFALQLLACSGCFHSLFTGPCLLFTTFSEARSRNCR</sequence>
<evidence type="ECO:0000256" key="1">
    <source>
        <dbReference type="SAM" id="MobiDB-lite"/>
    </source>
</evidence>
<protein>
    <recommendedName>
        <fullName evidence="5">Transmembrane protein</fullName>
    </recommendedName>
</protein>
<feature type="region of interest" description="Disordered" evidence="1">
    <location>
        <begin position="1"/>
        <end position="62"/>
    </location>
</feature>
<reference evidence="3 4" key="1">
    <citation type="submission" date="2020-03" db="EMBL/GenBank/DDBJ databases">
        <title>Genome sequence of Toxoplasma gondii RH-88 strain.</title>
        <authorList>
            <person name="Lorenzi H.A."/>
            <person name="Venepally P."/>
            <person name="Rozenberg A."/>
            <person name="Sibley D."/>
        </authorList>
    </citation>
    <scope>NUCLEOTIDE SEQUENCE [LARGE SCALE GENOMIC DNA]</scope>
    <source>
        <strain evidence="3 4">RH-88</strain>
    </source>
</reference>
<evidence type="ECO:0000256" key="2">
    <source>
        <dbReference type="SAM" id="Phobius"/>
    </source>
</evidence>
<feature type="transmembrane region" description="Helical" evidence="2">
    <location>
        <begin position="203"/>
        <end position="224"/>
    </location>
</feature>
<dbReference type="AlphaFoldDB" id="A0A7J6K860"/>
<feature type="compositionally biased region" description="Polar residues" evidence="1">
    <location>
        <begin position="8"/>
        <end position="17"/>
    </location>
</feature>
<keyword evidence="2" id="KW-1133">Transmembrane helix</keyword>
<keyword evidence="2" id="KW-0812">Transmembrane</keyword>
<dbReference type="VEuPathDB" id="ToxoDB:TGME49_212810"/>
<feature type="compositionally biased region" description="Polar residues" evidence="1">
    <location>
        <begin position="31"/>
        <end position="40"/>
    </location>
</feature>